<dbReference type="PANTHER" id="PTHR14586:SF1">
    <property type="entry name" value="THIAMINE-TRIPHOSPHATASE"/>
    <property type="match status" value="1"/>
</dbReference>
<gene>
    <name evidence="1" type="ORF">BO99DRAFT_404909</name>
</gene>
<dbReference type="Gene3D" id="2.40.320.10">
    <property type="entry name" value="Hypothetical Protein Pfu-838710-001"/>
    <property type="match status" value="1"/>
</dbReference>
<protein>
    <recommendedName>
        <fullName evidence="3">Thiamine-triphosphatase</fullName>
    </recommendedName>
</protein>
<dbReference type="CDD" id="cd07758">
    <property type="entry name" value="ThTPase"/>
    <property type="match status" value="1"/>
</dbReference>
<proteinExistence type="predicted"/>
<accession>A0A2V5H4V5</accession>
<dbReference type="GO" id="GO:0000287">
    <property type="term" value="F:magnesium ion binding"/>
    <property type="evidence" value="ECO:0007669"/>
    <property type="project" value="TreeGrafter"/>
</dbReference>
<dbReference type="GO" id="GO:0042357">
    <property type="term" value="P:thiamine diphosphate metabolic process"/>
    <property type="evidence" value="ECO:0007669"/>
    <property type="project" value="TreeGrafter"/>
</dbReference>
<dbReference type="PANTHER" id="PTHR14586">
    <property type="entry name" value="THIAMINE-TRIPHOSPHATASE"/>
    <property type="match status" value="1"/>
</dbReference>
<keyword evidence="2" id="KW-1185">Reference proteome</keyword>
<dbReference type="OMA" id="ENCCILE"/>
<sequence length="206" mass="23785">MSTIKSLTLEVERKFTQLAVQPFTCAGGTPSFRSLQYLGSHSFHDIYYDLDGLLSSKGIWIRRRNGHWEAKIKHGGDFQNSRFVELHDPKEISSQLEISTGIKQTQYNNFGLRKLADFTTLRQSWIADDEYTIVQDTMDFDNHMVGEVELQCTLTLSPENCCILEQKRVLKLEEMDLRIKNFMGHYAWAFRVGRPKGKLAAFLERG</sequence>
<dbReference type="GO" id="GO:0050333">
    <property type="term" value="F:thiamine triphosphate phosphatase activity"/>
    <property type="evidence" value="ECO:0007669"/>
    <property type="project" value="InterPro"/>
</dbReference>
<evidence type="ECO:0000313" key="1">
    <source>
        <dbReference type="EMBL" id="PYI16644.1"/>
    </source>
</evidence>
<dbReference type="Proteomes" id="UP000249829">
    <property type="component" value="Unassembled WGS sequence"/>
</dbReference>
<name>A0A2V5H4V5_ASPV1</name>
<dbReference type="SUPFAM" id="SSF55154">
    <property type="entry name" value="CYTH-like phosphatases"/>
    <property type="match status" value="1"/>
</dbReference>
<dbReference type="EMBL" id="KZ825166">
    <property type="protein sequence ID" value="PYI16644.1"/>
    <property type="molecule type" value="Genomic_DNA"/>
</dbReference>
<dbReference type="AlphaFoldDB" id="A0A2V5H4V5"/>
<evidence type="ECO:0000313" key="2">
    <source>
        <dbReference type="Proteomes" id="UP000249829"/>
    </source>
</evidence>
<dbReference type="InterPro" id="IPR012177">
    <property type="entry name" value="ThTPase_euk"/>
</dbReference>
<dbReference type="InterPro" id="IPR039582">
    <property type="entry name" value="THTPA"/>
</dbReference>
<evidence type="ECO:0008006" key="3">
    <source>
        <dbReference type="Google" id="ProtNLM"/>
    </source>
</evidence>
<dbReference type="GO" id="GO:0006772">
    <property type="term" value="P:thiamine metabolic process"/>
    <property type="evidence" value="ECO:0007669"/>
    <property type="project" value="InterPro"/>
</dbReference>
<reference evidence="1 2" key="1">
    <citation type="submission" date="2018-02" db="EMBL/GenBank/DDBJ databases">
        <title>The genomes of Aspergillus section Nigri reveals drivers in fungal speciation.</title>
        <authorList>
            <consortium name="DOE Joint Genome Institute"/>
            <person name="Vesth T.C."/>
            <person name="Nybo J."/>
            <person name="Theobald S."/>
            <person name="Brandl J."/>
            <person name="Frisvad J.C."/>
            <person name="Nielsen K.F."/>
            <person name="Lyhne E.K."/>
            <person name="Kogle M.E."/>
            <person name="Kuo A."/>
            <person name="Riley R."/>
            <person name="Clum A."/>
            <person name="Nolan M."/>
            <person name="Lipzen A."/>
            <person name="Salamov A."/>
            <person name="Henrissat B."/>
            <person name="Wiebenga A."/>
            <person name="De vries R.P."/>
            <person name="Grigoriev I.V."/>
            <person name="Mortensen U.H."/>
            <person name="Andersen M.R."/>
            <person name="Baker S.E."/>
        </authorList>
    </citation>
    <scope>NUCLEOTIDE SEQUENCE [LARGE SCALE GENOMIC DNA]</scope>
    <source>
        <strain evidence="1 2">CBS 115571</strain>
    </source>
</reference>
<organism evidence="1 2">
    <name type="scientific">Aspergillus violaceofuscus (strain CBS 115571)</name>
    <dbReference type="NCBI Taxonomy" id="1450538"/>
    <lineage>
        <taxon>Eukaryota</taxon>
        <taxon>Fungi</taxon>
        <taxon>Dikarya</taxon>
        <taxon>Ascomycota</taxon>
        <taxon>Pezizomycotina</taxon>
        <taxon>Eurotiomycetes</taxon>
        <taxon>Eurotiomycetidae</taxon>
        <taxon>Eurotiales</taxon>
        <taxon>Aspergillaceae</taxon>
        <taxon>Aspergillus</taxon>
    </lineage>
</organism>
<dbReference type="InterPro" id="IPR033469">
    <property type="entry name" value="CYTH-like_dom_sf"/>
</dbReference>
<dbReference type="STRING" id="1450538.A0A2V5H4V5"/>